<protein>
    <recommendedName>
        <fullName evidence="7">GAT domain-containing protein</fullName>
    </recommendedName>
</protein>
<feature type="region of interest" description="Disordered" evidence="4">
    <location>
        <begin position="805"/>
        <end position="860"/>
    </location>
</feature>
<feature type="compositionally biased region" description="Low complexity" evidence="4">
    <location>
        <begin position="343"/>
        <end position="362"/>
    </location>
</feature>
<keyword evidence="2" id="KW-0963">Cytoplasm</keyword>
<evidence type="ECO:0000256" key="1">
    <source>
        <dbReference type="ARBA" id="ARBA00004245"/>
    </source>
</evidence>
<sequence>MSSSPSPSSSAVTIPTPGKSILKRPPPPPQSLFSLGRLSKFLPTQNSSNAPGDSNDEGRTLKRAHFILPELTTVYPIYAANPPCTPTLREEKRSIEEKEAERRRRVVRRNSVNPDAAPPEEQWWAVEQVESFYRECCVGREETPDPGISAAILRAKGPHPRTIDLSGVQLTIGSASALSDIFTIEWGLRKLVFKECNLDDQILKPILHSLLIPSSLTFLSVASNRRLKANAFKLIGAYVSKAKSLQFLDLSQNSLDKKAIEYIAAALPEAPNPGLVSLRLDDCSLKPQALDALAHAVRVSCLRNISLRHNKINATGAVAVALMIRDYPDRFPVGNGLGPTVTSPSSPQSFMSPPATPLSPSSPELPIPPPRPGPILPPPRHPSAAPQTTYTPYIPRARRAAAAATAAGANPGATNPLSPNGQQIPLITSSAQGGVTARHPVPPPFASPTPQGHGPSAALLDKVRALDALPRLGALRTLDLRGNDIRTGITYVAQVLKRNRTLRVLNLSENKLDVQGLVSIAEALKYNSCLETLDLSKNSCCGPGLEGVQSLRTAFTLNSALKRLFLSSTSLTSLGAIALAEFLPESTSLLHLDLTMNNLDFAGVMALSSGLKANHVMRCLDLNIPPSDEEMARMCREILNTCVRNTEDAEKASQNPDSLNGRGQGRGVWVMIEESELAKTFRQDEQKKVETPGATVPLSLPSATAPADFPSVAQRDTDGALQAAHAIKAQLEEHVTDETAEGGVDPAMIDEAMNIQKALMKVIEYTDDPSHLEELLALNDDITTLLTRATPQRPKLSGLGIRLENGHPVSAENGAVPSSNTPDAEEELMTPRIDKGKGRAEPEPEPLEPVLSPTRVATDSDDEEVEIQGSLLDHVESIVSPTDRSRSWVEEEGEVFRKGAVLLTQEEMETEYDSEELRKELLEAMVERPPPRALGDSFDPTTTESPTITPPATSPIEPPKPGPRPYIRRSRSSSSITSSNPSSPVIPSIPQTLQETA</sequence>
<dbReference type="Proteomes" id="UP000053257">
    <property type="component" value="Unassembled WGS sequence"/>
</dbReference>
<feature type="compositionally biased region" description="Basic and acidic residues" evidence="4">
    <location>
        <begin position="832"/>
        <end position="842"/>
    </location>
</feature>
<gene>
    <name evidence="5" type="ORF">PHLGIDRAFT_86860</name>
</gene>
<feature type="region of interest" description="Disordered" evidence="4">
    <location>
        <begin position="922"/>
        <end position="997"/>
    </location>
</feature>
<organism evidence="5 6">
    <name type="scientific">Phlebiopsis gigantea (strain 11061_1 CR5-6)</name>
    <name type="common">White-rot fungus</name>
    <name type="synonym">Peniophora gigantea</name>
    <dbReference type="NCBI Taxonomy" id="745531"/>
    <lineage>
        <taxon>Eukaryota</taxon>
        <taxon>Fungi</taxon>
        <taxon>Dikarya</taxon>
        <taxon>Basidiomycota</taxon>
        <taxon>Agaricomycotina</taxon>
        <taxon>Agaricomycetes</taxon>
        <taxon>Polyporales</taxon>
        <taxon>Phanerochaetaceae</taxon>
        <taxon>Phlebiopsis</taxon>
    </lineage>
</organism>
<evidence type="ECO:0000256" key="2">
    <source>
        <dbReference type="ARBA" id="ARBA00022490"/>
    </source>
</evidence>
<feature type="region of interest" description="Disordered" evidence="4">
    <location>
        <begin position="86"/>
        <end position="106"/>
    </location>
</feature>
<reference evidence="5 6" key="1">
    <citation type="journal article" date="2014" name="PLoS Genet.">
        <title>Analysis of the Phlebiopsis gigantea genome, transcriptome and secretome provides insight into its pioneer colonization strategies of wood.</title>
        <authorList>
            <person name="Hori C."/>
            <person name="Ishida T."/>
            <person name="Igarashi K."/>
            <person name="Samejima M."/>
            <person name="Suzuki H."/>
            <person name="Master E."/>
            <person name="Ferreira P."/>
            <person name="Ruiz-Duenas F.J."/>
            <person name="Held B."/>
            <person name="Canessa P."/>
            <person name="Larrondo L.F."/>
            <person name="Schmoll M."/>
            <person name="Druzhinina I.S."/>
            <person name="Kubicek C.P."/>
            <person name="Gaskell J.A."/>
            <person name="Kersten P."/>
            <person name="St John F."/>
            <person name="Glasner J."/>
            <person name="Sabat G."/>
            <person name="Splinter BonDurant S."/>
            <person name="Syed K."/>
            <person name="Yadav J."/>
            <person name="Mgbeahuruike A.C."/>
            <person name="Kovalchuk A."/>
            <person name="Asiegbu F.O."/>
            <person name="Lackner G."/>
            <person name="Hoffmeister D."/>
            <person name="Rencoret J."/>
            <person name="Gutierrez A."/>
            <person name="Sun H."/>
            <person name="Lindquist E."/>
            <person name="Barry K."/>
            <person name="Riley R."/>
            <person name="Grigoriev I.V."/>
            <person name="Henrissat B."/>
            <person name="Kues U."/>
            <person name="Berka R.M."/>
            <person name="Martinez A.T."/>
            <person name="Covert S.F."/>
            <person name="Blanchette R.A."/>
            <person name="Cullen D."/>
        </authorList>
    </citation>
    <scope>NUCLEOTIDE SEQUENCE [LARGE SCALE GENOMIC DNA]</scope>
    <source>
        <strain evidence="5 6">11061_1 CR5-6</strain>
    </source>
</reference>
<feature type="compositionally biased region" description="Basic and acidic residues" evidence="4">
    <location>
        <begin position="88"/>
        <end position="102"/>
    </location>
</feature>
<feature type="compositionally biased region" description="Low complexity" evidence="4">
    <location>
        <begin position="972"/>
        <end position="990"/>
    </location>
</feature>
<feature type="compositionally biased region" description="Polar residues" evidence="4">
    <location>
        <begin position="42"/>
        <end position="52"/>
    </location>
</feature>
<feature type="compositionally biased region" description="Low complexity" evidence="4">
    <location>
        <begin position="1"/>
        <end position="10"/>
    </location>
</feature>
<dbReference type="AlphaFoldDB" id="A0A0C3SD58"/>
<feature type="compositionally biased region" description="Pro residues" evidence="4">
    <location>
        <begin position="948"/>
        <end position="964"/>
    </location>
</feature>
<keyword evidence="6" id="KW-1185">Reference proteome</keyword>
<feature type="region of interest" description="Disordered" evidence="4">
    <location>
        <begin position="335"/>
        <end position="388"/>
    </location>
</feature>
<dbReference type="OrthoDB" id="120976at2759"/>
<dbReference type="EMBL" id="KN840467">
    <property type="protein sequence ID" value="KIP09390.1"/>
    <property type="molecule type" value="Genomic_DNA"/>
</dbReference>
<dbReference type="SMART" id="SM00368">
    <property type="entry name" value="LRR_RI"/>
    <property type="match status" value="8"/>
</dbReference>
<evidence type="ECO:0000256" key="4">
    <source>
        <dbReference type="SAM" id="MobiDB-lite"/>
    </source>
</evidence>
<dbReference type="Gene3D" id="3.80.10.10">
    <property type="entry name" value="Ribonuclease Inhibitor"/>
    <property type="match status" value="3"/>
</dbReference>
<proteinExistence type="predicted"/>
<dbReference type="InterPro" id="IPR001611">
    <property type="entry name" value="Leu-rich_rpt"/>
</dbReference>
<dbReference type="GO" id="GO:0005856">
    <property type="term" value="C:cytoskeleton"/>
    <property type="evidence" value="ECO:0007669"/>
    <property type="project" value="UniProtKB-SubCell"/>
</dbReference>
<accession>A0A0C3SD58</accession>
<keyword evidence="3" id="KW-0206">Cytoskeleton</keyword>
<evidence type="ECO:0000256" key="3">
    <source>
        <dbReference type="ARBA" id="ARBA00023212"/>
    </source>
</evidence>
<dbReference type="Pfam" id="PF13516">
    <property type="entry name" value="LRR_6"/>
    <property type="match status" value="2"/>
</dbReference>
<dbReference type="InterPro" id="IPR032675">
    <property type="entry name" value="LRR_dom_sf"/>
</dbReference>
<dbReference type="PANTHER" id="PTHR24107">
    <property type="entry name" value="YNEIN REGULATORY COMPLEX SUBUNIT 5"/>
    <property type="match status" value="1"/>
</dbReference>
<dbReference type="InterPro" id="IPR052410">
    <property type="entry name" value="DRC5"/>
</dbReference>
<feature type="compositionally biased region" description="Pro residues" evidence="4">
    <location>
        <begin position="363"/>
        <end position="381"/>
    </location>
</feature>
<evidence type="ECO:0000313" key="5">
    <source>
        <dbReference type="EMBL" id="KIP09390.1"/>
    </source>
</evidence>
<name>A0A0C3SD58_PHLG1</name>
<feature type="region of interest" description="Disordered" evidence="4">
    <location>
        <begin position="684"/>
        <end position="706"/>
    </location>
</feature>
<evidence type="ECO:0000313" key="6">
    <source>
        <dbReference type="Proteomes" id="UP000053257"/>
    </source>
</evidence>
<dbReference type="SUPFAM" id="SSF52047">
    <property type="entry name" value="RNI-like"/>
    <property type="match status" value="2"/>
</dbReference>
<dbReference type="HOGENOM" id="CLU_003808_1_0_1"/>
<dbReference type="PANTHER" id="PTHR24107:SF2">
    <property type="entry name" value="NLR FAMILY CARD DOMAIN CONTAINING 3"/>
    <property type="match status" value="1"/>
</dbReference>
<feature type="region of interest" description="Disordered" evidence="4">
    <location>
        <begin position="1"/>
        <end position="59"/>
    </location>
</feature>
<evidence type="ECO:0008006" key="7">
    <source>
        <dbReference type="Google" id="ProtNLM"/>
    </source>
</evidence>
<comment type="subcellular location">
    <subcellularLocation>
        <location evidence="1">Cytoplasm</location>
        <location evidence="1">Cytoskeleton</location>
    </subcellularLocation>
</comment>